<evidence type="ECO:0000256" key="5">
    <source>
        <dbReference type="ARBA" id="ARBA00022691"/>
    </source>
</evidence>
<dbReference type="PANTHER" id="PTHR23417:SF14">
    <property type="entry name" value="PENTACOTRIPEPTIDE-REPEAT REGION OF PRORP DOMAIN-CONTAINING PROTEIN"/>
    <property type="match status" value="1"/>
</dbReference>
<evidence type="ECO:0000256" key="4">
    <source>
        <dbReference type="ARBA" id="ARBA00022679"/>
    </source>
</evidence>
<feature type="binding site" evidence="7">
    <location>
        <position position="54"/>
    </location>
    <ligand>
        <name>S-adenosyl-L-methionine</name>
        <dbReference type="ChEBI" id="CHEBI:59789"/>
    </ligand>
</feature>
<dbReference type="OrthoDB" id="9802090at2"/>
<comment type="similarity">
    <text evidence="7">Belongs to the class I-like SAM-binding methyltransferase superfamily. TrmB family.</text>
</comment>
<dbReference type="InterPro" id="IPR003358">
    <property type="entry name" value="tRNA_(Gua-N-7)_MeTrfase_Trmb"/>
</dbReference>
<dbReference type="PANTHER" id="PTHR23417">
    <property type="entry name" value="3-DEOXY-D-MANNO-OCTULOSONIC-ACID TRANSFERASE/TRNA GUANINE-N 7 - -METHYLTRANSFERASE"/>
    <property type="match status" value="1"/>
</dbReference>
<dbReference type="HAMAP" id="MF_01057">
    <property type="entry name" value="tRNA_methyltr_TrmB"/>
    <property type="match status" value="1"/>
</dbReference>
<proteinExistence type="inferred from homology"/>
<name>A0A249LEH0_9ACTN</name>
<dbReference type="KEGG" id="plim:PHILAsVB114_02120"/>
<dbReference type="EC" id="2.1.1.33" evidence="7"/>
<dbReference type="GO" id="GO:0043527">
    <property type="term" value="C:tRNA methyltransferase complex"/>
    <property type="evidence" value="ECO:0007669"/>
    <property type="project" value="TreeGrafter"/>
</dbReference>
<evidence type="ECO:0000313" key="9">
    <source>
        <dbReference type="Proteomes" id="UP000217221"/>
    </source>
</evidence>
<dbReference type="GO" id="GO:0008176">
    <property type="term" value="F:tRNA (guanine(46)-N7)-methyltransferase activity"/>
    <property type="evidence" value="ECO:0007669"/>
    <property type="project" value="UniProtKB-UniRule"/>
</dbReference>
<dbReference type="AlphaFoldDB" id="A0A249LEH0"/>
<feature type="binding site" evidence="7">
    <location>
        <position position="133"/>
    </location>
    <ligand>
        <name>substrate</name>
    </ligand>
</feature>
<comment type="function">
    <text evidence="2 7">Catalyzes the formation of N(7)-methylguanine at position 46 (m7G46) in tRNA.</text>
</comment>
<gene>
    <name evidence="7" type="primary">trmB</name>
    <name evidence="8" type="ORF">PHILAsVB114_02120</name>
</gene>
<comment type="pathway">
    <text evidence="7">tRNA modification; N(7)-methylguanine-tRNA biosynthesis.</text>
</comment>
<dbReference type="NCBIfam" id="TIGR00091">
    <property type="entry name" value="tRNA (guanosine(46)-N7)-methyltransferase TrmB"/>
    <property type="match status" value="1"/>
</dbReference>
<evidence type="ECO:0000313" key="8">
    <source>
        <dbReference type="EMBL" id="ASY27463.1"/>
    </source>
</evidence>
<dbReference type="UniPathway" id="UPA00989"/>
<dbReference type="PROSITE" id="PS51625">
    <property type="entry name" value="SAM_MT_TRMB"/>
    <property type="match status" value="1"/>
</dbReference>
<sequence length="219" mass="24629">MERQGIKSFRLRGKRMTRAQNAALVRSWDQFGIIAGTSIDIDHLFPSAKEVIVEIGFGMGDATAEIAKAHPDNGYIAIEVHPPGIGKLLSLIEEHELSNVRIIEGDAIEILETMFADHSINGFHLFFPDPWPKMKHNKRRIVNAEFLALIHLKLKASGYINIATDWVAYAESIQAVFAGSTLFTGGEVSRPTWRPYTKFEGKGLDKDHRISDFHYQVKD</sequence>
<dbReference type="Pfam" id="PF02390">
    <property type="entry name" value="Methyltransf_4"/>
    <property type="match status" value="1"/>
</dbReference>
<evidence type="ECO:0000256" key="2">
    <source>
        <dbReference type="ARBA" id="ARBA00003015"/>
    </source>
</evidence>
<evidence type="ECO:0000256" key="1">
    <source>
        <dbReference type="ARBA" id="ARBA00000142"/>
    </source>
</evidence>
<keyword evidence="5 7" id="KW-0949">S-adenosyl-L-methionine</keyword>
<dbReference type="InterPro" id="IPR029063">
    <property type="entry name" value="SAM-dependent_MTases_sf"/>
</dbReference>
<evidence type="ECO:0000256" key="3">
    <source>
        <dbReference type="ARBA" id="ARBA00022603"/>
    </source>
</evidence>
<dbReference type="Proteomes" id="UP000217221">
    <property type="component" value="Chromosome"/>
</dbReference>
<comment type="catalytic activity">
    <reaction evidence="1 7">
        <text>guanosine(46) in tRNA + S-adenosyl-L-methionine = N(7)-methylguanosine(46) in tRNA + S-adenosyl-L-homocysteine</text>
        <dbReference type="Rhea" id="RHEA:42708"/>
        <dbReference type="Rhea" id="RHEA-COMP:10188"/>
        <dbReference type="Rhea" id="RHEA-COMP:10189"/>
        <dbReference type="ChEBI" id="CHEBI:57856"/>
        <dbReference type="ChEBI" id="CHEBI:59789"/>
        <dbReference type="ChEBI" id="CHEBI:74269"/>
        <dbReference type="ChEBI" id="CHEBI:74480"/>
        <dbReference type="EC" id="2.1.1.33"/>
    </reaction>
</comment>
<keyword evidence="3 7" id="KW-0489">Methyltransferase</keyword>
<dbReference type="InterPro" id="IPR055361">
    <property type="entry name" value="tRNA_methyltr_TrmB_bact"/>
</dbReference>
<dbReference type="EMBL" id="CP016782">
    <property type="protein sequence ID" value="ASY27463.1"/>
    <property type="molecule type" value="Genomic_DNA"/>
</dbReference>
<reference evidence="8 9" key="1">
    <citation type="submission" date="2016-07" db="EMBL/GenBank/DDBJ databases">
        <title>High microdiversification within the ubiquitous acI lineage of Actinobacteria.</title>
        <authorList>
            <person name="Neuenschwander S.M."/>
            <person name="Salcher M."/>
            <person name="Ghai R."/>
            <person name="Pernthaler J."/>
        </authorList>
    </citation>
    <scope>NUCLEOTIDE SEQUENCE [LARGE SCALE GENOMIC DNA]</scope>
    <source>
        <strain evidence="8">MMS-VB-114</strain>
    </source>
</reference>
<feature type="binding site" evidence="7">
    <location>
        <begin position="197"/>
        <end position="200"/>
    </location>
    <ligand>
        <name>substrate</name>
    </ligand>
</feature>
<evidence type="ECO:0000256" key="7">
    <source>
        <dbReference type="HAMAP-Rule" id="MF_01057"/>
    </source>
</evidence>
<feature type="binding site" evidence="7">
    <location>
        <position position="106"/>
    </location>
    <ligand>
        <name>S-adenosyl-L-methionine</name>
        <dbReference type="ChEBI" id="CHEBI:59789"/>
    </ligand>
</feature>
<dbReference type="CDD" id="cd02440">
    <property type="entry name" value="AdoMet_MTases"/>
    <property type="match status" value="1"/>
</dbReference>
<keyword evidence="4 7" id="KW-0808">Transferase</keyword>
<keyword evidence="6 7" id="KW-0819">tRNA processing</keyword>
<feature type="binding site" evidence="7">
    <location>
        <position position="79"/>
    </location>
    <ligand>
        <name>S-adenosyl-L-methionine</name>
        <dbReference type="ChEBI" id="CHEBI:59789"/>
    </ligand>
</feature>
<feature type="region of interest" description="Interaction with RNA" evidence="7">
    <location>
        <begin position="135"/>
        <end position="140"/>
    </location>
</feature>
<evidence type="ECO:0000256" key="6">
    <source>
        <dbReference type="ARBA" id="ARBA00022694"/>
    </source>
</evidence>
<organism evidence="8 9">
    <name type="scientific">Candidatus Planktophila limnetica</name>
    <dbReference type="NCBI Taxonomy" id="573600"/>
    <lineage>
        <taxon>Bacteria</taxon>
        <taxon>Bacillati</taxon>
        <taxon>Actinomycetota</taxon>
        <taxon>Actinomycetes</taxon>
        <taxon>Candidatus Nanopelagicales</taxon>
        <taxon>Candidatus Nanopelagicaceae</taxon>
        <taxon>Candidatus Planktophila</taxon>
    </lineage>
</organism>
<protein>
    <recommendedName>
        <fullName evidence="7">tRNA (guanine-N(7)-)-methyltransferase</fullName>
        <ecNumber evidence="7">2.1.1.33</ecNumber>
    </recommendedName>
    <alternativeName>
        <fullName evidence="7">tRNA (guanine(46)-N(7))-methyltransferase</fullName>
    </alternativeName>
    <alternativeName>
        <fullName evidence="7">tRNA(m7G46)-methyltransferase</fullName>
    </alternativeName>
</protein>
<feature type="binding site" evidence="7">
    <location>
        <position position="129"/>
    </location>
    <ligand>
        <name>S-adenosyl-L-methionine</name>
        <dbReference type="ChEBI" id="CHEBI:59789"/>
    </ligand>
</feature>
<accession>A0A249LEH0</accession>
<keyword evidence="9" id="KW-1185">Reference proteome</keyword>
<feature type="binding site" evidence="7">
    <location>
        <position position="165"/>
    </location>
    <ligand>
        <name>substrate</name>
    </ligand>
</feature>
<dbReference type="Gene3D" id="3.40.50.150">
    <property type="entry name" value="Vaccinia Virus protein VP39"/>
    <property type="match status" value="1"/>
</dbReference>
<dbReference type="SUPFAM" id="SSF53335">
    <property type="entry name" value="S-adenosyl-L-methionine-dependent methyltransferases"/>
    <property type="match status" value="1"/>
</dbReference>